<reference evidence="2 3" key="1">
    <citation type="submission" date="2020-05" db="EMBL/GenBank/DDBJ databases">
        <title>Genome Sequencing of Type Strains.</title>
        <authorList>
            <person name="Lemaire J.F."/>
            <person name="Inderbitzin P."/>
            <person name="Gregorio O.A."/>
            <person name="Collins S.B."/>
            <person name="Wespe N."/>
            <person name="Knight-Connoni V."/>
        </authorList>
    </citation>
    <scope>NUCLEOTIDE SEQUENCE [LARGE SCALE GENOMIC DNA]</scope>
    <source>
        <strain evidence="2 3">LMG 21957</strain>
    </source>
</reference>
<organism evidence="2 3">
    <name type="scientific">Paenibacillus xylanilyticus</name>
    <dbReference type="NCBI Taxonomy" id="248903"/>
    <lineage>
        <taxon>Bacteria</taxon>
        <taxon>Bacillati</taxon>
        <taxon>Bacillota</taxon>
        <taxon>Bacilli</taxon>
        <taxon>Bacillales</taxon>
        <taxon>Paenibacillaceae</taxon>
        <taxon>Paenibacillus</taxon>
    </lineage>
</organism>
<evidence type="ECO:0000313" key="2">
    <source>
        <dbReference type="EMBL" id="NUU77996.1"/>
    </source>
</evidence>
<comment type="caution">
    <text evidence="2">The sequence shown here is derived from an EMBL/GenBank/DDBJ whole genome shotgun (WGS) entry which is preliminary data.</text>
</comment>
<keyword evidence="3" id="KW-1185">Reference proteome</keyword>
<dbReference type="InterPro" id="IPR010359">
    <property type="entry name" value="IrrE_HExxH"/>
</dbReference>
<evidence type="ECO:0000259" key="1">
    <source>
        <dbReference type="Pfam" id="PF06114"/>
    </source>
</evidence>
<dbReference type="RefSeq" id="WP_175397641.1">
    <property type="nucleotide sequence ID" value="NZ_JABMCB010000193.1"/>
</dbReference>
<dbReference type="Gene3D" id="1.10.10.2910">
    <property type="match status" value="1"/>
</dbReference>
<protein>
    <submittedName>
        <fullName evidence="2">ImmA/IrrE family metallo-endopeptidase</fullName>
    </submittedName>
</protein>
<dbReference type="Proteomes" id="UP000526125">
    <property type="component" value="Unassembled WGS sequence"/>
</dbReference>
<sequence length="136" mass="16141">MDDIIHKLVRRFKTNDPFVIAKGLNVLVRHAELDPGTRGFYYRRLRRRFIVIHNGLSEEWQRVVCAHELGHDRLHSGLSQFWIDEHTFFNMGKYERQANIFAVKLLTHSIERQSGETREAYLLRCGVPKQLHNLEM</sequence>
<feature type="domain" description="IrrE N-terminal-like" evidence="1">
    <location>
        <begin position="23"/>
        <end position="106"/>
    </location>
</feature>
<evidence type="ECO:0000313" key="3">
    <source>
        <dbReference type="Proteomes" id="UP000526125"/>
    </source>
</evidence>
<dbReference type="EMBL" id="JABMCB010000193">
    <property type="protein sequence ID" value="NUU77996.1"/>
    <property type="molecule type" value="Genomic_DNA"/>
</dbReference>
<dbReference type="AlphaFoldDB" id="A0A7Y6EWP6"/>
<gene>
    <name evidence="2" type="ORF">HP552_22540</name>
</gene>
<accession>A0A7Y6EWP6</accession>
<name>A0A7Y6EWP6_9BACL</name>
<dbReference type="Pfam" id="PF06114">
    <property type="entry name" value="Peptidase_M78"/>
    <property type="match status" value="1"/>
</dbReference>
<proteinExistence type="predicted"/>